<feature type="domain" description="MUS81 winged helix" evidence="1">
    <location>
        <begin position="2"/>
        <end position="32"/>
    </location>
</feature>
<organism evidence="2 3">
    <name type="scientific">Desmophyllum pertusum</name>
    <dbReference type="NCBI Taxonomy" id="174260"/>
    <lineage>
        <taxon>Eukaryota</taxon>
        <taxon>Metazoa</taxon>
        <taxon>Cnidaria</taxon>
        <taxon>Anthozoa</taxon>
        <taxon>Hexacorallia</taxon>
        <taxon>Scleractinia</taxon>
        <taxon>Caryophylliina</taxon>
        <taxon>Caryophylliidae</taxon>
        <taxon>Desmophyllum</taxon>
    </lineage>
</organism>
<dbReference type="EMBL" id="MU827311">
    <property type="protein sequence ID" value="KAJ7360131.1"/>
    <property type="molecule type" value="Genomic_DNA"/>
</dbReference>
<dbReference type="Gene3D" id="1.10.10.10">
    <property type="entry name" value="Winged helix-like DNA-binding domain superfamily/Winged helix DNA-binding domain"/>
    <property type="match status" value="1"/>
</dbReference>
<sequence length="90" mass="9668">MSTLTRKGFIIKTNNPARYSITDAGCTLAEKLETVTGDSLSPVSTSTTTPFAIDSVKSSSHASIDLTYDSKLSISTKDDVSRSSKTVYRL</sequence>
<dbReference type="Pfam" id="PF21136">
    <property type="entry name" value="WHD_MUS81"/>
    <property type="match status" value="1"/>
</dbReference>
<dbReference type="Proteomes" id="UP001163046">
    <property type="component" value="Unassembled WGS sequence"/>
</dbReference>
<evidence type="ECO:0000313" key="3">
    <source>
        <dbReference type="Proteomes" id="UP001163046"/>
    </source>
</evidence>
<dbReference type="InterPro" id="IPR047417">
    <property type="entry name" value="WHD_MUS81"/>
</dbReference>
<comment type="caution">
    <text evidence="2">The sequence shown here is derived from an EMBL/GenBank/DDBJ whole genome shotgun (WGS) entry which is preliminary data.</text>
</comment>
<protein>
    <submittedName>
        <fullName evidence="2">Crossover junction endonuclease mus81</fullName>
    </submittedName>
</protein>
<dbReference type="OrthoDB" id="5963188at2759"/>
<keyword evidence="2" id="KW-0255">Endonuclease</keyword>
<dbReference type="AlphaFoldDB" id="A0A9X0CKE3"/>
<evidence type="ECO:0000313" key="2">
    <source>
        <dbReference type="EMBL" id="KAJ7360131.1"/>
    </source>
</evidence>
<keyword evidence="3" id="KW-1185">Reference proteome</keyword>
<gene>
    <name evidence="2" type="primary">MUS81_2</name>
    <name evidence="2" type="ORF">OS493_018116</name>
</gene>
<name>A0A9X0CKE3_9CNID</name>
<accession>A0A9X0CKE3</accession>
<keyword evidence="2" id="KW-0540">Nuclease</keyword>
<reference evidence="2" key="1">
    <citation type="submission" date="2023-01" db="EMBL/GenBank/DDBJ databases">
        <title>Genome assembly of the deep-sea coral Lophelia pertusa.</title>
        <authorList>
            <person name="Herrera S."/>
            <person name="Cordes E."/>
        </authorList>
    </citation>
    <scope>NUCLEOTIDE SEQUENCE</scope>
    <source>
        <strain evidence="2">USNM1676648</strain>
        <tissue evidence="2">Polyp</tissue>
    </source>
</reference>
<dbReference type="GO" id="GO:0004519">
    <property type="term" value="F:endonuclease activity"/>
    <property type="evidence" value="ECO:0007669"/>
    <property type="project" value="UniProtKB-KW"/>
</dbReference>
<dbReference type="InterPro" id="IPR036388">
    <property type="entry name" value="WH-like_DNA-bd_sf"/>
</dbReference>
<keyword evidence="2" id="KW-0378">Hydrolase</keyword>
<evidence type="ECO:0000259" key="1">
    <source>
        <dbReference type="Pfam" id="PF21136"/>
    </source>
</evidence>
<proteinExistence type="predicted"/>